<dbReference type="AlphaFoldDB" id="A0A2W5S9W7"/>
<keyword evidence="2" id="KW-0378">Hydrolase</keyword>
<evidence type="ECO:0000259" key="1">
    <source>
        <dbReference type="Pfam" id="PF04909"/>
    </source>
</evidence>
<gene>
    <name evidence="2" type="ORF">DI533_18015</name>
</gene>
<name>A0A2W5S9W7_CERSP</name>
<sequence length="373" mass="41669">MIDFERLIDHHCHGIVPSILDRPRLEAVLSESHRPVIPGVTQFDKPVGLILRRFCAPVLDLPEFADPADYVARRAELGEEAARRLMRAAGISQLLIDTGHRSTDILGVSEMAELTGCPAREVVRIEAVMEEAARSASGGADLLDRFDTLLMARVKDAVALKSIVAYRCTFAIDQTKPTRTEAAKAGDAWLKRIGTGGWQRLEDSTLIRHALYLALDICAERKFPLQLHVGVGDRDVDMPKCDPTVFIPFILEAEARDVPITLLHCYPFIRESTWMAEVFSNVYFDVGFTLNFTGPQAIRIMEEALEMGPFFKQLYSSDAFGLAELHHLGAIQFRRMFGTVMDNWIASGDITAREADRIAAMIGHGNTERIYRI</sequence>
<dbReference type="PANTHER" id="PTHR43383:SF2">
    <property type="entry name" value="AMIDOHYDROLASE 2 FAMILY PROTEIN"/>
    <property type="match status" value="1"/>
</dbReference>
<accession>A0A2W5S9W7</accession>
<proteinExistence type="predicted"/>
<evidence type="ECO:0000313" key="3">
    <source>
        <dbReference type="Proteomes" id="UP000248975"/>
    </source>
</evidence>
<dbReference type="SUPFAM" id="SSF51556">
    <property type="entry name" value="Metallo-dependent hydrolases"/>
    <property type="match status" value="1"/>
</dbReference>
<organism evidence="2 3">
    <name type="scientific">Cereibacter sphaeroides</name>
    <name type="common">Rhodobacter sphaeroides</name>
    <dbReference type="NCBI Taxonomy" id="1063"/>
    <lineage>
        <taxon>Bacteria</taxon>
        <taxon>Pseudomonadati</taxon>
        <taxon>Pseudomonadota</taxon>
        <taxon>Alphaproteobacteria</taxon>
        <taxon>Rhodobacterales</taxon>
        <taxon>Paracoccaceae</taxon>
        <taxon>Cereibacter</taxon>
    </lineage>
</organism>
<dbReference type="Pfam" id="PF04909">
    <property type="entry name" value="Amidohydro_2"/>
    <property type="match status" value="1"/>
</dbReference>
<protein>
    <submittedName>
        <fullName evidence="2">Amidohydrolase</fullName>
    </submittedName>
</protein>
<comment type="caution">
    <text evidence="2">The sequence shown here is derived from an EMBL/GenBank/DDBJ whole genome shotgun (WGS) entry which is preliminary data.</text>
</comment>
<dbReference type="Gene3D" id="3.20.20.140">
    <property type="entry name" value="Metal-dependent hydrolases"/>
    <property type="match status" value="1"/>
</dbReference>
<dbReference type="InterPro" id="IPR032466">
    <property type="entry name" value="Metal_Hydrolase"/>
</dbReference>
<dbReference type="EMBL" id="QFQS01000005">
    <property type="protein sequence ID" value="PZQ95925.1"/>
    <property type="molecule type" value="Genomic_DNA"/>
</dbReference>
<reference evidence="2 3" key="1">
    <citation type="submission" date="2017-08" db="EMBL/GenBank/DDBJ databases">
        <title>Infants hospitalized years apart are colonized by the same room-sourced microbial strains.</title>
        <authorList>
            <person name="Brooks B."/>
            <person name="Olm M.R."/>
            <person name="Firek B.A."/>
            <person name="Baker R."/>
            <person name="Thomas B.C."/>
            <person name="Morowitz M.J."/>
            <person name="Banfield J.F."/>
        </authorList>
    </citation>
    <scope>NUCLEOTIDE SEQUENCE [LARGE SCALE GENOMIC DNA]</scope>
    <source>
        <strain evidence="2">S2_003_000_R2_11</strain>
    </source>
</reference>
<feature type="domain" description="Amidohydrolase-related" evidence="1">
    <location>
        <begin position="210"/>
        <end position="373"/>
    </location>
</feature>
<dbReference type="InterPro" id="IPR006680">
    <property type="entry name" value="Amidohydro-rel"/>
</dbReference>
<dbReference type="Proteomes" id="UP000248975">
    <property type="component" value="Unassembled WGS sequence"/>
</dbReference>
<dbReference type="PANTHER" id="PTHR43383">
    <property type="entry name" value="NODULIN 6"/>
    <property type="match status" value="1"/>
</dbReference>
<evidence type="ECO:0000313" key="2">
    <source>
        <dbReference type="EMBL" id="PZQ95925.1"/>
    </source>
</evidence>
<dbReference type="GO" id="GO:0016787">
    <property type="term" value="F:hydrolase activity"/>
    <property type="evidence" value="ECO:0007669"/>
    <property type="project" value="UniProtKB-KW"/>
</dbReference>